<evidence type="ECO:0000313" key="3">
    <source>
        <dbReference type="Proteomes" id="UP001596368"/>
    </source>
</evidence>
<evidence type="ECO:0000256" key="1">
    <source>
        <dbReference type="SAM" id="MobiDB-lite"/>
    </source>
</evidence>
<dbReference type="AlphaFoldDB" id="A0ABD5XSX6"/>
<dbReference type="Proteomes" id="UP001596368">
    <property type="component" value="Unassembled WGS sequence"/>
</dbReference>
<reference evidence="2 3" key="1">
    <citation type="journal article" date="2019" name="Int. J. Syst. Evol. Microbiol.">
        <title>The Global Catalogue of Microorganisms (GCM) 10K type strain sequencing project: providing services to taxonomists for standard genome sequencing and annotation.</title>
        <authorList>
            <consortium name="The Broad Institute Genomics Platform"/>
            <consortium name="The Broad Institute Genome Sequencing Center for Infectious Disease"/>
            <person name="Wu L."/>
            <person name="Ma J."/>
        </authorList>
    </citation>
    <scope>NUCLEOTIDE SEQUENCE [LARGE SCALE GENOMIC DNA]</scope>
    <source>
        <strain evidence="2 3">DT92</strain>
    </source>
</reference>
<name>A0ABD5XSX6_9EURY</name>
<feature type="region of interest" description="Disordered" evidence="1">
    <location>
        <begin position="56"/>
        <end position="93"/>
    </location>
</feature>
<sequence length="93" mass="10871">MFGDRYAALDAADRLEALDVLSVGVVDPDPEGTRAQRVRHYVVNELLYAFYRRRPARRSRGWASPPAIRAEHGRTGRDRTHERGRRRRSGRRW</sequence>
<dbReference type="EMBL" id="JBHSZG010000009">
    <property type="protein sequence ID" value="MFC7138224.1"/>
    <property type="molecule type" value="Genomic_DNA"/>
</dbReference>
<keyword evidence="3" id="KW-1185">Reference proteome</keyword>
<protein>
    <submittedName>
        <fullName evidence="2">Uncharacterized protein</fullName>
    </submittedName>
</protein>
<comment type="caution">
    <text evidence="2">The sequence shown here is derived from an EMBL/GenBank/DDBJ whole genome shotgun (WGS) entry which is preliminary data.</text>
</comment>
<feature type="compositionally biased region" description="Basic residues" evidence="1">
    <location>
        <begin position="82"/>
        <end position="93"/>
    </location>
</feature>
<organism evidence="2 3">
    <name type="scientific">Halobaculum litoreum</name>
    <dbReference type="NCBI Taxonomy" id="3031998"/>
    <lineage>
        <taxon>Archaea</taxon>
        <taxon>Methanobacteriati</taxon>
        <taxon>Methanobacteriota</taxon>
        <taxon>Stenosarchaea group</taxon>
        <taxon>Halobacteria</taxon>
        <taxon>Halobacteriales</taxon>
        <taxon>Haloferacaceae</taxon>
        <taxon>Halobaculum</taxon>
    </lineage>
</organism>
<accession>A0ABD5XSX6</accession>
<evidence type="ECO:0000313" key="2">
    <source>
        <dbReference type="EMBL" id="MFC7138224.1"/>
    </source>
</evidence>
<proteinExistence type="predicted"/>
<feature type="compositionally biased region" description="Basic and acidic residues" evidence="1">
    <location>
        <begin position="69"/>
        <end position="81"/>
    </location>
</feature>
<gene>
    <name evidence="2" type="ORF">ACFQRB_20620</name>
</gene>